<sequence length="499" mass="56157">MEWKLAGVRAVLVGLVVVIIILAVTCVLPPMMEDITIEPPQQDDISWSLEGDDIVLRGNVWVNNSGYYPLEDLNIVMEVQGMNRTLFKDNATVESVPADGRTKVPIELRRDKSFFTDEDINTLIFNETTFIVNADMKTQYPFKLLTFDLEYNDEIPWKGIVKELNINEDEANLRGGGQGSQVEIPVDGETTDQLSDTASIALTLSGNRMGQAEETKYSTDQIDITLGGPFSKNVEFWLDESETEEFIFNDLDLAISAELSFRNFNVTTDYTVYHQWDSPVKYLDFRYEDAAVQEVSQGSELTLPFRVHTSDRLTGNASVEVSMYRSSTPNDDPYSGDQIEVMLGVNTSRELTFTLDEQQSEELITNSQSLDFVADVTLEERGVEFQYESSYDWGAPLDELQIEGVYFDPGPQEVRGNISFINDSPRELQLVLNITIYNSANQIVGYKEMSYVTNDSFLVSPGESFMEELSVEISGDATSGEITFTDANTGMEHEREVQL</sequence>
<name>M1PV18_9ZZZZ</name>
<organism evidence="2">
    <name type="scientific">uncultured organism</name>
    <dbReference type="NCBI Taxonomy" id="155900"/>
    <lineage>
        <taxon>unclassified sequences</taxon>
        <taxon>environmental samples</taxon>
    </lineage>
</organism>
<evidence type="ECO:0000313" key="2">
    <source>
        <dbReference type="EMBL" id="AGF92949.1"/>
    </source>
</evidence>
<gene>
    <name evidence="2" type="ORF">FLSS-6_0004</name>
</gene>
<keyword evidence="1" id="KW-0812">Transmembrane</keyword>
<keyword evidence="1" id="KW-1133">Transmembrane helix</keyword>
<feature type="transmembrane region" description="Helical" evidence="1">
    <location>
        <begin position="12"/>
        <end position="32"/>
    </location>
</feature>
<protein>
    <submittedName>
        <fullName evidence="2">Uncharacterized protein</fullName>
    </submittedName>
</protein>
<dbReference type="EMBL" id="JX684078">
    <property type="protein sequence ID" value="AGF92949.1"/>
    <property type="molecule type" value="Genomic_DNA"/>
</dbReference>
<keyword evidence="1" id="KW-0472">Membrane</keyword>
<reference evidence="2" key="1">
    <citation type="journal article" date="2013" name="Syst. Appl. Microbiol.">
        <title>New insights into the archaeal diversity of a hypersaline microbial mat obtained by a metagenomic approach.</title>
        <authorList>
            <person name="Lopez-Lopez A."/>
            <person name="Richter M."/>
            <person name="Pena A."/>
            <person name="Tamames J."/>
            <person name="Rossello-Mora R."/>
        </authorList>
    </citation>
    <scope>NUCLEOTIDE SEQUENCE</scope>
</reference>
<accession>M1PV18</accession>
<evidence type="ECO:0000256" key="1">
    <source>
        <dbReference type="SAM" id="Phobius"/>
    </source>
</evidence>
<dbReference type="AlphaFoldDB" id="M1PV18"/>
<proteinExistence type="predicted"/>